<dbReference type="PANTHER" id="PTHR43365:SF1">
    <property type="entry name" value="ACETYL-COA C-ACYLTRANSFERASE"/>
    <property type="match status" value="1"/>
</dbReference>
<dbReference type="Proteomes" id="UP000784435">
    <property type="component" value="Unassembled WGS sequence"/>
</dbReference>
<dbReference type="InterPro" id="IPR002155">
    <property type="entry name" value="Thiolase"/>
</dbReference>
<keyword evidence="3 5" id="KW-0012">Acyltransferase</keyword>
<dbReference type="PANTHER" id="PTHR43365">
    <property type="entry name" value="BLR7806 PROTEIN"/>
    <property type="match status" value="1"/>
</dbReference>
<feature type="domain" description="Thiolase N-terminal" evidence="6">
    <location>
        <begin position="5"/>
        <end position="255"/>
    </location>
</feature>
<dbReference type="PIRSF" id="PIRSF000429">
    <property type="entry name" value="Ac-CoA_Ac_transf"/>
    <property type="match status" value="1"/>
</dbReference>
<dbReference type="InterPro" id="IPR020616">
    <property type="entry name" value="Thiolase_N"/>
</dbReference>
<dbReference type="EMBL" id="DYUK01000282">
    <property type="protein sequence ID" value="HJG81212.1"/>
    <property type="molecule type" value="Genomic_DNA"/>
</dbReference>
<evidence type="ECO:0000313" key="8">
    <source>
        <dbReference type="EMBL" id="HJG81212.1"/>
    </source>
</evidence>
<dbReference type="SUPFAM" id="SSF53901">
    <property type="entry name" value="Thiolase-like"/>
    <property type="match status" value="2"/>
</dbReference>
<evidence type="ECO:0000256" key="2">
    <source>
        <dbReference type="ARBA" id="ARBA00022679"/>
    </source>
</evidence>
<dbReference type="PROSITE" id="PS00737">
    <property type="entry name" value="THIOLASE_2"/>
    <property type="match status" value="1"/>
</dbReference>
<organism evidence="8 9">
    <name type="scientific">Brevibacterium senegalense</name>
    <dbReference type="NCBI Taxonomy" id="1033736"/>
    <lineage>
        <taxon>Bacteria</taxon>
        <taxon>Bacillati</taxon>
        <taxon>Actinomycetota</taxon>
        <taxon>Actinomycetes</taxon>
        <taxon>Micrococcales</taxon>
        <taxon>Brevibacteriaceae</taxon>
        <taxon>Brevibacterium</taxon>
    </lineage>
</organism>
<feature type="active site" description="Acyl-thioester intermediate" evidence="4">
    <location>
        <position position="89"/>
    </location>
</feature>
<sequence>MPEAVIVDAVRTATGRRGGALRDVHPVDLAAHALKGLVDRTGLDPALVEDVILGCVTQAGEQSSNVGRWAALAAGFPETVAGTTVDRACGSSQQALTFAVASVAAGHCDVVIAGGVESMTRVPMGSQRSNGPGKAFGPSIEQRYGRDSFSQGEGAEMVAEQWGFNRTDLDQLALDSHARALAATEAGLFADQILPIEGLDKEGNAIEFRTDEGIRPGGTLESLGKLKTVFQEDGVITAGNSSQISDGASALLVMTDVKAKELGLTPIARVHTAALAATDPVIMLTAPIPATQKALAKSGLSASDIDVYEVNEAFASVPLAWLRDIGVEWDRVNPNGGAIALGHPLGGSGARIMTDLVHHMRRTGSRYGLQTMCEAGGQANATILELVA</sequence>
<dbReference type="NCBIfam" id="TIGR01930">
    <property type="entry name" value="AcCoA-C-Actrans"/>
    <property type="match status" value="1"/>
</dbReference>
<dbReference type="FunFam" id="3.40.47.10:FF:000010">
    <property type="entry name" value="Acetyl-CoA acetyltransferase (Thiolase)"/>
    <property type="match status" value="1"/>
</dbReference>
<comment type="similarity">
    <text evidence="1 5">Belongs to the thiolase-like superfamily. Thiolase family.</text>
</comment>
<comment type="caution">
    <text evidence="8">The sequence shown here is derived from an EMBL/GenBank/DDBJ whole genome shotgun (WGS) entry which is preliminary data.</text>
</comment>
<dbReference type="CDD" id="cd00751">
    <property type="entry name" value="thiolase"/>
    <property type="match status" value="1"/>
</dbReference>
<proteinExistence type="inferred from homology"/>
<accession>A0A921MG64</accession>
<keyword evidence="2 5" id="KW-0808">Transferase</keyword>
<evidence type="ECO:0000259" key="7">
    <source>
        <dbReference type="Pfam" id="PF02803"/>
    </source>
</evidence>
<evidence type="ECO:0000256" key="1">
    <source>
        <dbReference type="ARBA" id="ARBA00010982"/>
    </source>
</evidence>
<evidence type="ECO:0000313" key="9">
    <source>
        <dbReference type="Proteomes" id="UP000784435"/>
    </source>
</evidence>
<dbReference type="InterPro" id="IPR020617">
    <property type="entry name" value="Thiolase_C"/>
</dbReference>
<evidence type="ECO:0000259" key="6">
    <source>
        <dbReference type="Pfam" id="PF00108"/>
    </source>
</evidence>
<dbReference type="Pfam" id="PF00108">
    <property type="entry name" value="Thiolase_N"/>
    <property type="match status" value="1"/>
</dbReference>
<evidence type="ECO:0000256" key="3">
    <source>
        <dbReference type="ARBA" id="ARBA00023315"/>
    </source>
</evidence>
<dbReference type="AlphaFoldDB" id="A0A921MG64"/>
<gene>
    <name evidence="8" type="ORF">K8V08_12450</name>
</gene>
<feature type="active site" description="Proton acceptor" evidence="4">
    <location>
        <position position="373"/>
    </location>
</feature>
<dbReference type="GO" id="GO:0003988">
    <property type="term" value="F:acetyl-CoA C-acyltransferase activity"/>
    <property type="evidence" value="ECO:0007669"/>
    <property type="project" value="UniProtKB-ARBA"/>
</dbReference>
<dbReference type="InterPro" id="IPR016039">
    <property type="entry name" value="Thiolase-like"/>
</dbReference>
<dbReference type="Pfam" id="PF02803">
    <property type="entry name" value="Thiolase_C"/>
    <property type="match status" value="1"/>
</dbReference>
<feature type="domain" description="Thiolase C-terminal" evidence="7">
    <location>
        <begin position="265"/>
        <end position="385"/>
    </location>
</feature>
<name>A0A921MG64_9MICO</name>
<protein>
    <submittedName>
        <fullName evidence="8">Thiolase family protein</fullName>
    </submittedName>
</protein>
<evidence type="ECO:0000256" key="4">
    <source>
        <dbReference type="PIRSR" id="PIRSR000429-1"/>
    </source>
</evidence>
<reference evidence="8" key="1">
    <citation type="journal article" date="2021" name="PeerJ">
        <title>Extensive microbial diversity within the chicken gut microbiome revealed by metagenomics and culture.</title>
        <authorList>
            <person name="Gilroy R."/>
            <person name="Ravi A."/>
            <person name="Getino M."/>
            <person name="Pursley I."/>
            <person name="Horton D.L."/>
            <person name="Alikhan N.F."/>
            <person name="Baker D."/>
            <person name="Gharbi K."/>
            <person name="Hall N."/>
            <person name="Watson M."/>
            <person name="Adriaenssens E.M."/>
            <person name="Foster-Nyarko E."/>
            <person name="Jarju S."/>
            <person name="Secka A."/>
            <person name="Antonio M."/>
            <person name="Oren A."/>
            <person name="Chaudhuri R.R."/>
            <person name="La Ragione R."/>
            <person name="Hildebrand F."/>
            <person name="Pallen M.J."/>
        </authorList>
    </citation>
    <scope>NUCLEOTIDE SEQUENCE</scope>
    <source>
        <strain evidence="8">ChiGjej5B5-7349</strain>
    </source>
</reference>
<dbReference type="InterPro" id="IPR020613">
    <property type="entry name" value="Thiolase_CS"/>
</dbReference>
<reference evidence="8" key="2">
    <citation type="submission" date="2021-09" db="EMBL/GenBank/DDBJ databases">
        <authorList>
            <person name="Gilroy R."/>
        </authorList>
    </citation>
    <scope>NUCLEOTIDE SEQUENCE</scope>
    <source>
        <strain evidence="8">ChiGjej5B5-7349</strain>
    </source>
</reference>
<dbReference type="Gene3D" id="3.40.47.10">
    <property type="match status" value="1"/>
</dbReference>
<evidence type="ECO:0000256" key="5">
    <source>
        <dbReference type="RuleBase" id="RU003557"/>
    </source>
</evidence>
<feature type="active site" description="Proton acceptor" evidence="4">
    <location>
        <position position="343"/>
    </location>
</feature>